<dbReference type="OMA" id="SECMIMA"/>
<reference evidence="4 5" key="1">
    <citation type="journal article" date="2016" name="Genome Biol. Evol.">
        <title>Gene Family Evolution Reflects Adaptation to Soil Environmental Stressors in the Genome of the Collembolan Orchesella cincta.</title>
        <authorList>
            <person name="Faddeeva-Vakhrusheva A."/>
            <person name="Derks M.F."/>
            <person name="Anvar S.Y."/>
            <person name="Agamennone V."/>
            <person name="Suring W."/>
            <person name="Smit S."/>
            <person name="van Straalen N.M."/>
            <person name="Roelofs D."/>
        </authorList>
    </citation>
    <scope>NUCLEOTIDE SEQUENCE [LARGE SCALE GENOMIC DNA]</scope>
    <source>
        <tissue evidence="4">Mixed pool</tissue>
    </source>
</reference>
<evidence type="ECO:0000313" key="5">
    <source>
        <dbReference type="Proteomes" id="UP000094527"/>
    </source>
</evidence>
<gene>
    <name evidence="4" type="ORF">Ocin01_07990</name>
</gene>
<evidence type="ECO:0000259" key="3">
    <source>
        <dbReference type="Pfam" id="PF06974"/>
    </source>
</evidence>
<keyword evidence="2" id="KW-1133">Transmembrane helix</keyword>
<evidence type="ECO:0000313" key="4">
    <source>
        <dbReference type="EMBL" id="ODM98682.1"/>
    </source>
</evidence>
<dbReference type="Proteomes" id="UP000094527">
    <property type="component" value="Unassembled WGS sequence"/>
</dbReference>
<dbReference type="GO" id="GO:0005886">
    <property type="term" value="C:plasma membrane"/>
    <property type="evidence" value="ECO:0007669"/>
    <property type="project" value="TreeGrafter"/>
</dbReference>
<feature type="region of interest" description="Disordered" evidence="1">
    <location>
        <begin position="1"/>
        <end position="25"/>
    </location>
</feature>
<dbReference type="PANTHER" id="PTHR31650:SF1">
    <property type="entry name" value="WAX ESTER SYNTHASE_DIACYLGLYCEROL ACYLTRANSFERASE 4-RELATED"/>
    <property type="match status" value="1"/>
</dbReference>
<evidence type="ECO:0000256" key="2">
    <source>
        <dbReference type="SAM" id="Phobius"/>
    </source>
</evidence>
<proteinExistence type="predicted"/>
<dbReference type="PANTHER" id="PTHR31650">
    <property type="entry name" value="O-ACYLTRANSFERASE (WSD1-LIKE) FAMILY PROTEIN"/>
    <property type="match status" value="1"/>
</dbReference>
<protein>
    <recommendedName>
        <fullName evidence="3">O-acyltransferase WSD1 C-terminal domain-containing protein</fullName>
    </recommendedName>
</protein>
<dbReference type="AlphaFoldDB" id="A0A1D2N084"/>
<keyword evidence="2" id="KW-0812">Transmembrane</keyword>
<dbReference type="GO" id="GO:0008374">
    <property type="term" value="F:O-acyltransferase activity"/>
    <property type="evidence" value="ECO:0007669"/>
    <property type="project" value="InterPro"/>
</dbReference>
<dbReference type="InterPro" id="IPR045034">
    <property type="entry name" value="O-acyltransferase_WSD1-like"/>
</dbReference>
<keyword evidence="5" id="KW-1185">Reference proteome</keyword>
<feature type="compositionally biased region" description="Polar residues" evidence="1">
    <location>
        <begin position="1"/>
        <end position="11"/>
    </location>
</feature>
<dbReference type="InterPro" id="IPR009721">
    <property type="entry name" value="O-acyltransferase_WSD1_C"/>
</dbReference>
<sequence length="572" mass="65413">MTVAKLNTGSSDPKPKQTPPRRRSLTADAFSPRNLCKKLIRVIFVLIAFVVYGILVPIFLICMLPVYMYRGIVVILQKIFHPEWAGIMCSRDALVGLDNTTKRSECMIMAILIFRGVPDVKKCTEHIQKKVMEAKNTRGEYLYRKFTYYYENWLGFPFWKKEADFKLEKHFRQFDYKIKTKPTGANGVEESVTEDELLRYMGEIEALPFPKGQSPWEIMILPNYIPREGDLHKDYAVPEMTVTDWNDPNGNVENGKYFALVFRIHHAIGDGYSCMKMLMCHICNEPLDTVPKAPIRHYNIFTRIVQYIAILVLTPYYHFNQFFVEIDSSLWHLSTNQLAKKSHFVSTERIPLESLKQVGKAHKVPMTGVFLAGLAGGIHNFLKLSGKGHQIPKFMRAFSPMPWEDHPAFTTNGLVNHWTVGVFGIPVSQDTPHKRLRACKKSMNRLINSPILVSNFWTVPILLSAPNFMTSFWGTNWMTSMILSNFPGPKDTPTGFDGKHQLDNLFTFVPHMRGSAGLGIMFPTCMGNARCTVSVDTAILKDYSDAQFLVSLIDEEFRILRTLHSPHAENRV</sequence>
<dbReference type="OrthoDB" id="619536at2759"/>
<evidence type="ECO:0000256" key="1">
    <source>
        <dbReference type="SAM" id="MobiDB-lite"/>
    </source>
</evidence>
<name>A0A1D2N084_ORCCI</name>
<accession>A0A1D2N084</accession>
<organism evidence="4 5">
    <name type="scientific">Orchesella cincta</name>
    <name type="common">Springtail</name>
    <name type="synonym">Podura cincta</name>
    <dbReference type="NCBI Taxonomy" id="48709"/>
    <lineage>
        <taxon>Eukaryota</taxon>
        <taxon>Metazoa</taxon>
        <taxon>Ecdysozoa</taxon>
        <taxon>Arthropoda</taxon>
        <taxon>Hexapoda</taxon>
        <taxon>Collembola</taxon>
        <taxon>Entomobryomorpha</taxon>
        <taxon>Entomobryoidea</taxon>
        <taxon>Orchesellidae</taxon>
        <taxon>Orchesellinae</taxon>
        <taxon>Orchesella</taxon>
    </lineage>
</organism>
<feature type="transmembrane region" description="Helical" evidence="2">
    <location>
        <begin position="42"/>
        <end position="69"/>
    </location>
</feature>
<dbReference type="STRING" id="48709.A0A1D2N084"/>
<feature type="domain" description="O-acyltransferase WSD1 C-terminal" evidence="3">
    <location>
        <begin position="417"/>
        <end position="560"/>
    </location>
</feature>
<dbReference type="EMBL" id="LJIJ01000335">
    <property type="protein sequence ID" value="ODM98682.1"/>
    <property type="molecule type" value="Genomic_DNA"/>
</dbReference>
<dbReference type="Pfam" id="PF06974">
    <property type="entry name" value="WS_DGAT_C"/>
    <property type="match status" value="1"/>
</dbReference>
<keyword evidence="2" id="KW-0472">Membrane</keyword>
<comment type="caution">
    <text evidence="4">The sequence shown here is derived from an EMBL/GenBank/DDBJ whole genome shotgun (WGS) entry which is preliminary data.</text>
</comment>
<dbReference type="GO" id="GO:0019432">
    <property type="term" value="P:triglyceride biosynthetic process"/>
    <property type="evidence" value="ECO:0007669"/>
    <property type="project" value="TreeGrafter"/>
</dbReference>